<dbReference type="EMBL" id="BMAT01000221">
    <property type="protein sequence ID" value="GFR61975.1"/>
    <property type="molecule type" value="Genomic_DNA"/>
</dbReference>
<reference evidence="1 2" key="1">
    <citation type="journal article" date="2021" name="Elife">
        <title>Chloroplast acquisition without the gene transfer in kleptoplastic sea slugs, Plakobranchus ocellatus.</title>
        <authorList>
            <person name="Maeda T."/>
            <person name="Takahashi S."/>
            <person name="Yoshida T."/>
            <person name="Shimamura S."/>
            <person name="Takaki Y."/>
            <person name="Nagai Y."/>
            <person name="Toyoda A."/>
            <person name="Suzuki Y."/>
            <person name="Arimoto A."/>
            <person name="Ishii H."/>
            <person name="Satoh N."/>
            <person name="Nishiyama T."/>
            <person name="Hasebe M."/>
            <person name="Maruyama T."/>
            <person name="Minagawa J."/>
            <person name="Obokata J."/>
            <person name="Shigenobu S."/>
        </authorList>
    </citation>
    <scope>NUCLEOTIDE SEQUENCE [LARGE SCALE GENOMIC DNA]</scope>
</reference>
<proteinExistence type="predicted"/>
<organism evidence="1 2">
    <name type="scientific">Elysia marginata</name>
    <dbReference type="NCBI Taxonomy" id="1093978"/>
    <lineage>
        <taxon>Eukaryota</taxon>
        <taxon>Metazoa</taxon>
        <taxon>Spiralia</taxon>
        <taxon>Lophotrochozoa</taxon>
        <taxon>Mollusca</taxon>
        <taxon>Gastropoda</taxon>
        <taxon>Heterobranchia</taxon>
        <taxon>Euthyneura</taxon>
        <taxon>Panpulmonata</taxon>
        <taxon>Sacoglossa</taxon>
        <taxon>Placobranchoidea</taxon>
        <taxon>Plakobranchidae</taxon>
        <taxon>Elysia</taxon>
    </lineage>
</organism>
<dbReference type="AlphaFoldDB" id="A0AAV4EML4"/>
<protein>
    <submittedName>
        <fullName evidence="1">Uncharacterized protein</fullName>
    </submittedName>
</protein>
<name>A0AAV4EML4_9GAST</name>
<accession>A0AAV4EML4</accession>
<evidence type="ECO:0000313" key="1">
    <source>
        <dbReference type="EMBL" id="GFR61975.1"/>
    </source>
</evidence>
<sequence>MHIQGIVVRAENDNKVQAKDRSNAIALLEDSNSTITMTNKGLSEDCTDSQPQSVHETNQELTTLVRRKINHNPKEERTRGTGMADRRKEKRRLLKDMGRVRRRGADLETSGQLKGKGMTLSCFWRKMEVSHSSNPTTCSNLTKEIEKEEPSSHVVSSNKHKKTRKENILRVEKVVKSRKIPTPCHRGMGLSEFSLIKAGLI</sequence>
<comment type="caution">
    <text evidence="1">The sequence shown here is derived from an EMBL/GenBank/DDBJ whole genome shotgun (WGS) entry which is preliminary data.</text>
</comment>
<gene>
    <name evidence="1" type="ORF">ElyMa_000118400</name>
</gene>
<dbReference type="Proteomes" id="UP000762676">
    <property type="component" value="Unassembled WGS sequence"/>
</dbReference>
<evidence type="ECO:0000313" key="2">
    <source>
        <dbReference type="Proteomes" id="UP000762676"/>
    </source>
</evidence>
<keyword evidence="2" id="KW-1185">Reference proteome</keyword>